<geneLocation type="plasmid" evidence="2"/>
<keyword evidence="1" id="KW-0614">Plasmid</keyword>
<evidence type="ECO:0000313" key="2">
    <source>
        <dbReference type="Proteomes" id="UP000031449"/>
    </source>
</evidence>
<dbReference type="HOGENOM" id="CLU_2770375_0_0_9"/>
<dbReference type="BioCyc" id="JESP1508404:G14D9-13592-MONOMER"/>
<proteinExistence type="predicted"/>
<dbReference type="Proteomes" id="UP000031449">
    <property type="component" value="Plasmid unnamed"/>
</dbReference>
<gene>
    <name evidence="1" type="ORF">JMA_42690</name>
</gene>
<accession>A0A0B5AU45</accession>
<reference evidence="1 2" key="1">
    <citation type="submission" date="2014-08" db="EMBL/GenBank/DDBJ databases">
        <title>Complete genome of a marine bacteria Jeotgalibacillus malaysiensis.</title>
        <authorList>
            <person name="Yaakop A.S."/>
            <person name="Chan K.-G."/>
            <person name="Goh K.M."/>
        </authorList>
    </citation>
    <scope>NUCLEOTIDE SEQUENCE [LARGE SCALE GENOMIC DNA]</scope>
    <source>
        <strain evidence="1 2">D5</strain>
        <plasmid evidence="2">Plasmid</plasmid>
    </source>
</reference>
<keyword evidence="2" id="KW-1185">Reference proteome</keyword>
<name>A0A0B5AU45_9BACL</name>
<dbReference type="KEGG" id="jeo:JMA_42690"/>
<evidence type="ECO:0000313" key="1">
    <source>
        <dbReference type="EMBL" id="AJD93586.1"/>
    </source>
</evidence>
<sequence>MERRFVKEIKKDSIRLWIMEEGEFVVIYFYHNNFPIPIDKEVRANLEQAEQLCQEFLYPSSVENIQLAV</sequence>
<protein>
    <submittedName>
        <fullName evidence="1">Uncharacterized protein</fullName>
    </submittedName>
</protein>
<dbReference type="EMBL" id="CP009417">
    <property type="protein sequence ID" value="AJD93586.1"/>
    <property type="molecule type" value="Genomic_DNA"/>
</dbReference>
<organism evidence="1 2">
    <name type="scientific">Jeotgalibacillus malaysiensis</name>
    <dbReference type="NCBI Taxonomy" id="1508404"/>
    <lineage>
        <taxon>Bacteria</taxon>
        <taxon>Bacillati</taxon>
        <taxon>Bacillota</taxon>
        <taxon>Bacilli</taxon>
        <taxon>Bacillales</taxon>
        <taxon>Caryophanaceae</taxon>
        <taxon>Jeotgalibacillus</taxon>
    </lineage>
</organism>
<dbReference type="AlphaFoldDB" id="A0A0B5AU45"/>